<proteinExistence type="inferred from homology"/>
<dbReference type="Gene3D" id="2.40.50.100">
    <property type="match status" value="1"/>
</dbReference>
<dbReference type="SUPFAM" id="SSF51230">
    <property type="entry name" value="Single hybrid motif"/>
    <property type="match status" value="1"/>
</dbReference>
<dbReference type="InterPro" id="IPR003016">
    <property type="entry name" value="2-oxoA_DH_lipoyl-BS"/>
</dbReference>
<dbReference type="InterPro" id="IPR002930">
    <property type="entry name" value="GCV_H"/>
</dbReference>
<keyword evidence="7" id="KW-1185">Reference proteome</keyword>
<dbReference type="PROSITE" id="PS00189">
    <property type="entry name" value="LIPOYL"/>
    <property type="match status" value="1"/>
</dbReference>
<evidence type="ECO:0000313" key="7">
    <source>
        <dbReference type="Proteomes" id="UP000000346"/>
    </source>
</evidence>
<dbReference type="AlphaFoldDB" id="D9PZ63"/>
<feature type="domain" description="Lipoyl-binding" evidence="5">
    <location>
        <begin position="34"/>
        <end position="116"/>
    </location>
</feature>
<dbReference type="EMBL" id="CP001742">
    <property type="protein sequence ID" value="ADL19850.1"/>
    <property type="molecule type" value="Genomic_DNA"/>
</dbReference>
<dbReference type="GeneID" id="9499704"/>
<dbReference type="CDD" id="cd06848">
    <property type="entry name" value="GCS_H"/>
    <property type="match status" value="1"/>
</dbReference>
<dbReference type="InterPro" id="IPR017453">
    <property type="entry name" value="GCV_H_sub"/>
</dbReference>
<dbReference type="InParanoid" id="D9PZ63"/>
<dbReference type="Proteomes" id="UP000000346">
    <property type="component" value="Chromosome"/>
</dbReference>
<keyword evidence="2 3" id="KW-0450">Lipoyl</keyword>
<dbReference type="STRING" id="666510.ASAC_1445"/>
<evidence type="ECO:0000313" key="6">
    <source>
        <dbReference type="EMBL" id="ADL19850.1"/>
    </source>
</evidence>
<evidence type="ECO:0000256" key="4">
    <source>
        <dbReference type="PIRSR" id="PIRSR617453-50"/>
    </source>
</evidence>
<dbReference type="eggNOG" id="arCOG01303">
    <property type="taxonomic scope" value="Archaea"/>
</dbReference>
<dbReference type="GO" id="GO:0005737">
    <property type="term" value="C:cytoplasm"/>
    <property type="evidence" value="ECO:0007669"/>
    <property type="project" value="TreeGrafter"/>
</dbReference>
<dbReference type="InterPro" id="IPR011053">
    <property type="entry name" value="Single_hybrid_motif"/>
</dbReference>
<comment type="subunit">
    <text evidence="3">The glycine cleavage system is composed of four proteins: P, T, L and H.</text>
</comment>
<dbReference type="HOGENOM" id="CLU_097408_2_2_2"/>
<sequence>MARYQVTVGKTTFTVDDSLLYTQSDEWVKVEGDSVRVGITDYAQRQLKDIVGVDLPKVGQEVHENMDLAVLESVKATAEVYSPVNGVVKEVNEALLDRPELINKEPYDGGWIAVIEVKGGLDKSKFLDHQAYVNNVKSRSK</sequence>
<dbReference type="GO" id="GO:0019464">
    <property type="term" value="P:glycine decarboxylation via glycine cleavage system"/>
    <property type="evidence" value="ECO:0007669"/>
    <property type="project" value="UniProtKB-UniRule"/>
</dbReference>
<evidence type="ECO:0000256" key="2">
    <source>
        <dbReference type="ARBA" id="ARBA00022823"/>
    </source>
</evidence>
<organism evidence="6 7">
    <name type="scientific">Acidilobus saccharovorans (strain DSM 16705 / JCM 18335 / VKM B-2471 / 345-15)</name>
    <dbReference type="NCBI Taxonomy" id="666510"/>
    <lineage>
        <taxon>Archaea</taxon>
        <taxon>Thermoproteota</taxon>
        <taxon>Thermoprotei</taxon>
        <taxon>Acidilobales</taxon>
        <taxon>Acidilobaceae</taxon>
        <taxon>Acidilobus</taxon>
    </lineage>
</organism>
<protein>
    <recommendedName>
        <fullName evidence="3">Probable glycine cleavage system H protein</fullName>
    </recommendedName>
</protein>
<evidence type="ECO:0000256" key="3">
    <source>
        <dbReference type="HAMAP-Rule" id="MF_00272"/>
    </source>
</evidence>
<dbReference type="PROSITE" id="PS50968">
    <property type="entry name" value="BIOTINYL_LIPOYL"/>
    <property type="match status" value="1"/>
</dbReference>
<dbReference type="NCBIfam" id="TIGR00527">
    <property type="entry name" value="gcvH"/>
    <property type="match status" value="1"/>
</dbReference>
<comment type="similarity">
    <text evidence="1 3">Belongs to the GcvH family.</text>
</comment>
<reference evidence="6 7" key="1">
    <citation type="journal article" date="2010" name="Appl. Environ. Microbiol.">
        <title>The genome sequence of the crenarchaeon Acidilobus saccharovorans supports a new order, Acidilobales, and suggests an important ecological role in terrestrial acidic hot springs.</title>
        <authorList>
            <person name="Mardanov A.V."/>
            <person name="Svetlitchnyi V.A."/>
            <person name="Beletsky A.V."/>
            <person name="Prokofeva M.I."/>
            <person name="Bonch-Osmolovskaya E.A."/>
            <person name="Ravin N.V."/>
            <person name="Skryabin K.G."/>
        </authorList>
    </citation>
    <scope>NUCLEOTIDE SEQUENCE [LARGE SCALE GENOMIC DNA]</scope>
    <source>
        <strain evidence="7">DSM 16705 / JCM 18335 / VKM B-2471 / 345-15</strain>
    </source>
</reference>
<comment type="cofactor">
    <cofactor evidence="3">
        <name>(R)-lipoate</name>
        <dbReference type="ChEBI" id="CHEBI:83088"/>
    </cofactor>
    <text evidence="3">Binds 1 lipoyl cofactor covalently.</text>
</comment>
<accession>D9PZ63</accession>
<dbReference type="FunCoup" id="D9PZ63">
    <property type="interactions" value="119"/>
</dbReference>
<evidence type="ECO:0000256" key="1">
    <source>
        <dbReference type="ARBA" id="ARBA00009249"/>
    </source>
</evidence>
<dbReference type="RefSeq" id="WP_013267362.1">
    <property type="nucleotide sequence ID" value="NC_014374.1"/>
</dbReference>
<name>D9PZ63_ACIS3</name>
<dbReference type="GO" id="GO:0009249">
    <property type="term" value="P:protein lipoylation"/>
    <property type="evidence" value="ECO:0007669"/>
    <property type="project" value="TreeGrafter"/>
</dbReference>
<feature type="modified residue" description="N6-lipoyllysine" evidence="3 4">
    <location>
        <position position="75"/>
    </location>
</feature>
<comment type="function">
    <text evidence="3">The glycine cleavage system catalyzes the degradation of glycine. The H protein shuttles the methylamine group of glycine from the P protein to the T protein.</text>
</comment>
<dbReference type="InterPro" id="IPR000089">
    <property type="entry name" value="Biotin_lipoyl"/>
</dbReference>
<dbReference type="Pfam" id="PF01597">
    <property type="entry name" value="GCV_H"/>
    <property type="match status" value="1"/>
</dbReference>
<dbReference type="NCBIfam" id="NF002270">
    <property type="entry name" value="PRK01202.1"/>
    <property type="match status" value="1"/>
</dbReference>
<evidence type="ECO:0000259" key="5">
    <source>
        <dbReference type="PROSITE" id="PS50968"/>
    </source>
</evidence>
<dbReference type="GO" id="GO:0005960">
    <property type="term" value="C:glycine cleavage complex"/>
    <property type="evidence" value="ECO:0007669"/>
    <property type="project" value="InterPro"/>
</dbReference>
<dbReference type="KEGG" id="asc:ASAC_1445"/>
<dbReference type="InterPro" id="IPR033753">
    <property type="entry name" value="GCV_H/Fam206"/>
</dbReference>
<dbReference type="OrthoDB" id="9810at2157"/>
<gene>
    <name evidence="3" type="primary">gcvH</name>
    <name evidence="6" type="ordered locus">ASAC_1445</name>
</gene>
<dbReference type="PANTHER" id="PTHR11715">
    <property type="entry name" value="GLYCINE CLEAVAGE SYSTEM H PROTEIN"/>
    <property type="match status" value="1"/>
</dbReference>
<dbReference type="HAMAP" id="MF_00272">
    <property type="entry name" value="GcvH"/>
    <property type="match status" value="1"/>
</dbReference>
<dbReference type="PANTHER" id="PTHR11715:SF3">
    <property type="entry name" value="GLYCINE CLEAVAGE SYSTEM H PROTEIN-RELATED"/>
    <property type="match status" value="1"/>
</dbReference>